<protein>
    <submittedName>
        <fullName evidence="2">Uncharacterized protein</fullName>
    </submittedName>
</protein>
<evidence type="ECO:0000256" key="1">
    <source>
        <dbReference type="SAM" id="SignalP"/>
    </source>
</evidence>
<feature type="signal peptide" evidence="1">
    <location>
        <begin position="1"/>
        <end position="28"/>
    </location>
</feature>
<gene>
    <name evidence="2" type="ORF">COCSUDRAFT_46842</name>
</gene>
<reference evidence="2 3" key="1">
    <citation type="journal article" date="2012" name="Genome Biol.">
        <title>The genome of the polar eukaryotic microalga coccomyxa subellipsoidea reveals traits of cold adaptation.</title>
        <authorList>
            <person name="Blanc G."/>
            <person name="Agarkova I."/>
            <person name="Grimwood J."/>
            <person name="Kuo A."/>
            <person name="Brueggeman A."/>
            <person name="Dunigan D."/>
            <person name="Gurnon J."/>
            <person name="Ladunga I."/>
            <person name="Lindquist E."/>
            <person name="Lucas S."/>
            <person name="Pangilinan J."/>
            <person name="Proschold T."/>
            <person name="Salamov A."/>
            <person name="Schmutz J."/>
            <person name="Weeks D."/>
            <person name="Yamada T."/>
            <person name="Claverie J.M."/>
            <person name="Grigoriev I."/>
            <person name="Van Etten J."/>
            <person name="Lomsadze A."/>
            <person name="Borodovsky M."/>
        </authorList>
    </citation>
    <scope>NUCLEOTIDE SEQUENCE [LARGE SCALE GENOMIC DNA]</scope>
    <source>
        <strain evidence="2 3">C-169</strain>
    </source>
</reference>
<dbReference type="InterPro" id="IPR021851">
    <property type="entry name" value="DUF3455"/>
</dbReference>
<feature type="chain" id="PRO_5003637432" evidence="1">
    <location>
        <begin position="29"/>
        <end position="230"/>
    </location>
</feature>
<dbReference type="Proteomes" id="UP000007264">
    <property type="component" value="Unassembled WGS sequence"/>
</dbReference>
<dbReference type="KEGG" id="csl:COCSUDRAFT_46842"/>
<sequence length="230" mass="24203">MKMLGLQATLRSLVFLVCAGALATGARTEGGRRALQQATIVGATSVPAPAGTRTLYSLHGVGTQNYTAQQNGTYLNIGAVADLYDGTTKTARHFFDANDKATWVIFDPATGAVQGTVQGTVKAKAARQRQVDDGGFGSVDALLLTATQGTGVLKGATYIQRLNPLGGALPTGLFGLPAYADKIPNYDVAVPYQADYVFLAGGLPYGEGGRRRMAHFQKRLHHPLTPDGHD</sequence>
<name>I0Z1L9_COCSC</name>
<keyword evidence="1" id="KW-0732">Signal</keyword>
<dbReference type="Pfam" id="PF11937">
    <property type="entry name" value="DUF3455"/>
    <property type="match status" value="1"/>
</dbReference>
<evidence type="ECO:0000313" key="3">
    <source>
        <dbReference type="Proteomes" id="UP000007264"/>
    </source>
</evidence>
<comment type="caution">
    <text evidence="2">The sequence shown here is derived from an EMBL/GenBank/DDBJ whole genome shotgun (WGS) entry which is preliminary data.</text>
</comment>
<dbReference type="OrthoDB" id="1859733at2759"/>
<dbReference type="PANTHER" id="PTHR35567:SF1">
    <property type="entry name" value="CONSERVED FUNGAL PROTEIN (AFU_ORTHOLOGUE AFUA_1G14230)"/>
    <property type="match status" value="1"/>
</dbReference>
<accession>I0Z1L9</accession>
<evidence type="ECO:0000313" key="2">
    <source>
        <dbReference type="EMBL" id="EIE24538.1"/>
    </source>
</evidence>
<dbReference type="PANTHER" id="PTHR35567">
    <property type="entry name" value="MALATE DEHYDROGENASE (AFU_ORTHOLOGUE AFUA_2G13800)"/>
    <property type="match status" value="1"/>
</dbReference>
<dbReference type="AlphaFoldDB" id="I0Z1L9"/>
<organism evidence="2 3">
    <name type="scientific">Coccomyxa subellipsoidea (strain C-169)</name>
    <name type="common">Green microalga</name>
    <dbReference type="NCBI Taxonomy" id="574566"/>
    <lineage>
        <taxon>Eukaryota</taxon>
        <taxon>Viridiplantae</taxon>
        <taxon>Chlorophyta</taxon>
        <taxon>core chlorophytes</taxon>
        <taxon>Trebouxiophyceae</taxon>
        <taxon>Trebouxiophyceae incertae sedis</taxon>
        <taxon>Coccomyxaceae</taxon>
        <taxon>Coccomyxa</taxon>
        <taxon>Coccomyxa subellipsoidea</taxon>
    </lineage>
</organism>
<dbReference type="RefSeq" id="XP_005649082.1">
    <property type="nucleotide sequence ID" value="XM_005649025.1"/>
</dbReference>
<dbReference type="EMBL" id="AGSI01000005">
    <property type="protein sequence ID" value="EIE24538.1"/>
    <property type="molecule type" value="Genomic_DNA"/>
</dbReference>
<proteinExistence type="predicted"/>
<dbReference type="GeneID" id="17042540"/>
<keyword evidence="3" id="KW-1185">Reference proteome</keyword>